<dbReference type="Pfam" id="PF00027">
    <property type="entry name" value="cNMP_binding"/>
    <property type="match status" value="1"/>
</dbReference>
<gene>
    <name evidence="2" type="ORF">Gferi_23920</name>
</gene>
<dbReference type="InterPro" id="IPR014710">
    <property type="entry name" value="RmlC-like_jellyroll"/>
</dbReference>
<keyword evidence="3" id="KW-1185">Reference proteome</keyword>
<evidence type="ECO:0000259" key="1">
    <source>
        <dbReference type="PROSITE" id="PS50042"/>
    </source>
</evidence>
<feature type="domain" description="Cyclic nucleotide-binding" evidence="1">
    <location>
        <begin position="13"/>
        <end position="117"/>
    </location>
</feature>
<organism evidence="2 3">
    <name type="scientific">Geosporobacter ferrireducens</name>
    <dbReference type="NCBI Taxonomy" id="1424294"/>
    <lineage>
        <taxon>Bacteria</taxon>
        <taxon>Bacillati</taxon>
        <taxon>Bacillota</taxon>
        <taxon>Clostridia</taxon>
        <taxon>Peptostreptococcales</taxon>
        <taxon>Thermotaleaceae</taxon>
        <taxon>Geosporobacter</taxon>
    </lineage>
</organism>
<dbReference type="InterPro" id="IPR018490">
    <property type="entry name" value="cNMP-bd_dom_sf"/>
</dbReference>
<dbReference type="KEGG" id="gfe:Gferi_23920"/>
<evidence type="ECO:0000313" key="2">
    <source>
        <dbReference type="EMBL" id="AOT72325.1"/>
    </source>
</evidence>
<reference evidence="2 3" key="1">
    <citation type="submission" date="2016-09" db="EMBL/GenBank/DDBJ databases">
        <title>Genomic analysis reveals versatility of anaerobic energy metabolism of Geosporobacter ferrireducens IRF9 of phylum Firmicutes.</title>
        <authorList>
            <person name="Kim S.-J."/>
        </authorList>
    </citation>
    <scope>NUCLEOTIDE SEQUENCE [LARGE SCALE GENOMIC DNA]</scope>
    <source>
        <strain evidence="2 3">IRF9</strain>
    </source>
</reference>
<dbReference type="AlphaFoldDB" id="A0A1D8GN45"/>
<evidence type="ECO:0000313" key="3">
    <source>
        <dbReference type="Proteomes" id="UP000095743"/>
    </source>
</evidence>
<protein>
    <recommendedName>
        <fullName evidence="1">Cyclic nucleotide-binding domain-containing protein</fullName>
    </recommendedName>
</protein>
<dbReference type="CDD" id="cd00038">
    <property type="entry name" value="CAP_ED"/>
    <property type="match status" value="1"/>
</dbReference>
<dbReference type="OrthoDB" id="9798104at2"/>
<dbReference type="EMBL" id="CP017269">
    <property type="protein sequence ID" value="AOT72325.1"/>
    <property type="molecule type" value="Genomic_DNA"/>
</dbReference>
<proteinExistence type="predicted"/>
<accession>A0A1D8GN45</accession>
<dbReference type="RefSeq" id="WP_069980634.1">
    <property type="nucleotide sequence ID" value="NZ_CP017269.1"/>
</dbReference>
<dbReference type="STRING" id="1424294.Gferi_23920"/>
<dbReference type="Gene3D" id="2.60.120.10">
    <property type="entry name" value="Jelly Rolls"/>
    <property type="match status" value="1"/>
</dbReference>
<name>A0A1D8GN45_9FIRM</name>
<dbReference type="InterPro" id="IPR000595">
    <property type="entry name" value="cNMP-bd_dom"/>
</dbReference>
<dbReference type="PROSITE" id="PS50042">
    <property type="entry name" value="CNMP_BINDING_3"/>
    <property type="match status" value="1"/>
</dbReference>
<dbReference type="Proteomes" id="UP000095743">
    <property type="component" value="Chromosome"/>
</dbReference>
<dbReference type="SUPFAM" id="SSF51206">
    <property type="entry name" value="cAMP-binding domain-like"/>
    <property type="match status" value="1"/>
</dbReference>
<sequence length="194" mass="22592">MTNFDQLFHVLKSYCDIPNEELDRIKGLFYSCKLKKGELFVRSGNMTHTIGFILSGLLRYFYIDRNGAESTKAFAAENDFAVSYGSMLLNQPSAFSIEALEDTTLLYIHYSEWKKLLDSTSCWNVVARKVMEKIYVIKQIRESQLLLEDAQSRYLHFIDQYPGLYNRLKQHHIASYLGILPVSLSRIRKKIRES</sequence>